<gene>
    <name evidence="11" type="primary">sti1</name>
    <name evidence="11" type="ORF">GCM10010251_48710</name>
</gene>
<evidence type="ECO:0000256" key="3">
    <source>
        <dbReference type="ARBA" id="ARBA00011738"/>
    </source>
</evidence>
<evidence type="ECO:0000256" key="7">
    <source>
        <dbReference type="ARBA" id="ARBA00023157"/>
    </source>
</evidence>
<evidence type="ECO:0000313" key="11">
    <source>
        <dbReference type="EMBL" id="GGR26788.1"/>
    </source>
</evidence>
<accession>A0A918CJK1</accession>
<keyword evidence="9" id="KW-0732">Signal</keyword>
<evidence type="ECO:0000313" key="12">
    <source>
        <dbReference type="Proteomes" id="UP000658320"/>
    </source>
</evidence>
<dbReference type="SUPFAM" id="SSF55399">
    <property type="entry name" value="Subtilisin inhibitor"/>
    <property type="match status" value="1"/>
</dbReference>
<dbReference type="GO" id="GO:0004867">
    <property type="term" value="F:serine-type endopeptidase inhibitor activity"/>
    <property type="evidence" value="ECO:0007669"/>
    <property type="project" value="UniProtKB-KW"/>
</dbReference>
<comment type="subcellular location">
    <subcellularLocation>
        <location evidence="1">Secreted</location>
    </subcellularLocation>
</comment>
<dbReference type="InterPro" id="IPR000691">
    <property type="entry name" value="Prot_inh_I16_SSI"/>
</dbReference>
<keyword evidence="12" id="KW-1185">Reference proteome</keyword>
<comment type="subunit">
    <text evidence="3">Homodimer.</text>
</comment>
<dbReference type="RefSeq" id="WP_189939816.1">
    <property type="nucleotide sequence ID" value="NZ_BMSX01000011.1"/>
</dbReference>
<evidence type="ECO:0000256" key="5">
    <source>
        <dbReference type="ARBA" id="ARBA00022690"/>
    </source>
</evidence>
<dbReference type="Pfam" id="PF00720">
    <property type="entry name" value="SSI"/>
    <property type="match status" value="1"/>
</dbReference>
<reference evidence="11" key="1">
    <citation type="journal article" date="2014" name="Int. J. Syst. Evol. Microbiol.">
        <title>Complete genome sequence of Corynebacterium casei LMG S-19264T (=DSM 44701T), isolated from a smear-ripened cheese.</title>
        <authorList>
            <consortium name="US DOE Joint Genome Institute (JGI-PGF)"/>
            <person name="Walter F."/>
            <person name="Albersmeier A."/>
            <person name="Kalinowski J."/>
            <person name="Ruckert C."/>
        </authorList>
    </citation>
    <scope>NUCLEOTIDE SEQUENCE</scope>
    <source>
        <strain evidence="11">JCM 4346</strain>
    </source>
</reference>
<dbReference type="InterPro" id="IPR023549">
    <property type="entry name" value="Subtilisin_inhibitor"/>
</dbReference>
<evidence type="ECO:0000256" key="4">
    <source>
        <dbReference type="ARBA" id="ARBA00022525"/>
    </source>
</evidence>
<dbReference type="EMBL" id="BMSX01000011">
    <property type="protein sequence ID" value="GGR26788.1"/>
    <property type="molecule type" value="Genomic_DNA"/>
</dbReference>
<name>A0A918CJK1_9ACTN</name>
<proteinExistence type="inferred from homology"/>
<dbReference type="Proteomes" id="UP000658320">
    <property type="component" value="Unassembled WGS sequence"/>
</dbReference>
<dbReference type="PRINTS" id="PR00294">
    <property type="entry name" value="SSBTLNINHBTR"/>
</dbReference>
<feature type="chain" id="PRO_5037309972" evidence="9">
    <location>
        <begin position="30"/>
        <end position="150"/>
    </location>
</feature>
<feature type="signal peptide" evidence="9">
    <location>
        <begin position="1"/>
        <end position="29"/>
    </location>
</feature>
<protein>
    <submittedName>
        <fullName evidence="11">Subtilase-type protease inhibitor</fullName>
    </submittedName>
</protein>
<dbReference type="AlphaFoldDB" id="A0A918CJK1"/>
<dbReference type="InterPro" id="IPR036819">
    <property type="entry name" value="Subtilisin_inhibitor-like_sf"/>
</dbReference>
<keyword evidence="4" id="KW-0964">Secreted</keyword>
<dbReference type="Gene3D" id="3.30.350.10">
    <property type="entry name" value="Subtilisin inhibitor-like"/>
    <property type="match status" value="1"/>
</dbReference>
<reference evidence="11" key="2">
    <citation type="submission" date="2020-09" db="EMBL/GenBank/DDBJ databases">
        <authorList>
            <person name="Sun Q."/>
            <person name="Ohkuma M."/>
        </authorList>
    </citation>
    <scope>NUCLEOTIDE SEQUENCE</scope>
    <source>
        <strain evidence="11">JCM 4346</strain>
    </source>
</reference>
<keyword evidence="7" id="KW-1015">Disulfide bond</keyword>
<organism evidence="11 12">
    <name type="scientific">Streptomyces aurantiogriseus</name>
    <dbReference type="NCBI Taxonomy" id="66870"/>
    <lineage>
        <taxon>Bacteria</taxon>
        <taxon>Bacillati</taxon>
        <taxon>Actinomycetota</taxon>
        <taxon>Actinomycetes</taxon>
        <taxon>Kitasatosporales</taxon>
        <taxon>Streptomycetaceae</taxon>
        <taxon>Streptomyces</taxon>
    </lineage>
</organism>
<keyword evidence="6 8" id="KW-0722">Serine protease inhibitor</keyword>
<evidence type="ECO:0000256" key="2">
    <source>
        <dbReference type="ARBA" id="ARBA00010472"/>
    </source>
</evidence>
<dbReference type="GO" id="GO:0005576">
    <property type="term" value="C:extracellular region"/>
    <property type="evidence" value="ECO:0007669"/>
    <property type="project" value="UniProtKB-SubCell"/>
</dbReference>
<evidence type="ECO:0000256" key="9">
    <source>
        <dbReference type="SAM" id="SignalP"/>
    </source>
</evidence>
<evidence type="ECO:0000256" key="1">
    <source>
        <dbReference type="ARBA" id="ARBA00004613"/>
    </source>
</evidence>
<feature type="domain" description="Subtilisin inhibitor" evidence="10">
    <location>
        <begin position="38"/>
        <end position="122"/>
    </location>
</feature>
<comment type="caution">
    <text evidence="11">The sequence shown here is derived from an EMBL/GenBank/DDBJ whole genome shotgun (WGS) entry which is preliminary data.</text>
</comment>
<evidence type="ECO:0000256" key="6">
    <source>
        <dbReference type="ARBA" id="ARBA00022900"/>
    </source>
</evidence>
<evidence type="ECO:0000259" key="10">
    <source>
        <dbReference type="Pfam" id="PF00720"/>
    </source>
</evidence>
<keyword evidence="5 8" id="KW-0646">Protease inhibitor</keyword>
<comment type="similarity">
    <text evidence="2 8">Belongs to the protease inhibitor I16 (SSI) family.</text>
</comment>
<evidence type="ECO:0000256" key="8">
    <source>
        <dbReference type="RuleBase" id="RU003471"/>
    </source>
</evidence>
<sequence>MKHFPTHSLLAALPATAALVLTAVTPAQASAPGDTGNWLRLTVTEGDSRVSDSRGTLLLCDPPHGHSRATEACAELAAADGDLRAVPARKDTICSLVYAPVTAHARGQWNGHPVEYEKTFANRCVMGAETGAVFALDDAQPSELPDLPGL</sequence>